<dbReference type="Gene3D" id="3.90.280.10">
    <property type="entry name" value="PEBP-like"/>
    <property type="match status" value="1"/>
</dbReference>
<dbReference type="GO" id="GO:0046578">
    <property type="term" value="P:regulation of Ras protein signal transduction"/>
    <property type="evidence" value="ECO:0007669"/>
    <property type="project" value="TreeGrafter"/>
</dbReference>
<protein>
    <recommendedName>
        <fullName evidence="4">PEBP-like protein</fullName>
    </recommendedName>
</protein>
<dbReference type="InterPro" id="IPR008914">
    <property type="entry name" value="PEBP"/>
</dbReference>
<evidence type="ECO:0000313" key="3">
    <source>
        <dbReference type="Proteomes" id="UP000038830"/>
    </source>
</evidence>
<dbReference type="AlphaFoldDB" id="A0A0H5C7F0"/>
<dbReference type="SUPFAM" id="SSF49777">
    <property type="entry name" value="PEBP-like"/>
    <property type="match status" value="1"/>
</dbReference>
<dbReference type="GO" id="GO:0030162">
    <property type="term" value="P:regulation of proteolysis"/>
    <property type="evidence" value="ECO:0007669"/>
    <property type="project" value="TreeGrafter"/>
</dbReference>
<dbReference type="Pfam" id="PF01161">
    <property type="entry name" value="PBP"/>
    <property type="match status" value="1"/>
</dbReference>
<evidence type="ECO:0000256" key="1">
    <source>
        <dbReference type="ARBA" id="ARBA00007091"/>
    </source>
</evidence>
<dbReference type="Proteomes" id="UP000038830">
    <property type="component" value="Unassembled WGS sequence"/>
</dbReference>
<dbReference type="InterPro" id="IPR001858">
    <property type="entry name" value="Phosphatidylethanolamine-bd_CS"/>
</dbReference>
<reference evidence="3" key="1">
    <citation type="journal article" date="2015" name="J. Biotechnol.">
        <title>The structure of the Cyberlindnera jadinii genome and its relation to Candida utilis analyzed by the occurrence of single nucleotide polymorphisms.</title>
        <authorList>
            <person name="Rupp O."/>
            <person name="Brinkrolf K."/>
            <person name="Buerth C."/>
            <person name="Kunigo M."/>
            <person name="Schneider J."/>
            <person name="Jaenicke S."/>
            <person name="Goesmann A."/>
            <person name="Puehler A."/>
            <person name="Jaeger K.-E."/>
            <person name="Ernst J.F."/>
        </authorList>
    </citation>
    <scope>NUCLEOTIDE SEQUENCE [LARGE SCALE GENOMIC DNA]</scope>
    <source>
        <strain evidence="3">ATCC 18201 / CBS 1600 / BCRC 20928 / JCM 3617 / NBRC 0987 / NRRL Y-1542</strain>
    </source>
</reference>
<evidence type="ECO:0000313" key="2">
    <source>
        <dbReference type="EMBL" id="CEP23862.1"/>
    </source>
</evidence>
<evidence type="ECO:0008006" key="4">
    <source>
        <dbReference type="Google" id="ProtNLM"/>
    </source>
</evidence>
<name>A0A0H5C7F0_CYBJN</name>
<organism evidence="2 3">
    <name type="scientific">Cyberlindnera jadinii (strain ATCC 18201 / CBS 1600 / BCRC 20928 / JCM 3617 / NBRC 0987 / NRRL Y-1542)</name>
    <name type="common">Torula yeast</name>
    <name type="synonym">Candida utilis</name>
    <dbReference type="NCBI Taxonomy" id="983966"/>
    <lineage>
        <taxon>Eukaryota</taxon>
        <taxon>Fungi</taxon>
        <taxon>Dikarya</taxon>
        <taxon>Ascomycota</taxon>
        <taxon>Saccharomycotina</taxon>
        <taxon>Saccharomycetes</taxon>
        <taxon>Phaffomycetales</taxon>
        <taxon>Phaffomycetaceae</taxon>
        <taxon>Cyberlindnera</taxon>
    </lineage>
</organism>
<dbReference type="InterPro" id="IPR035810">
    <property type="entry name" value="PEBP_euk"/>
</dbReference>
<dbReference type="PROSITE" id="PS01220">
    <property type="entry name" value="PBP"/>
    <property type="match status" value="1"/>
</dbReference>
<proteinExistence type="inferred from homology"/>
<dbReference type="EMBL" id="CDQK01000005">
    <property type="protein sequence ID" value="CEP23862.1"/>
    <property type="molecule type" value="Genomic_DNA"/>
</dbReference>
<dbReference type="GO" id="GO:0030414">
    <property type="term" value="F:peptidase inhibitor activity"/>
    <property type="evidence" value="ECO:0007669"/>
    <property type="project" value="TreeGrafter"/>
</dbReference>
<comment type="similarity">
    <text evidence="1">Belongs to the phosphatidylethanolamine-binding protein family.</text>
</comment>
<dbReference type="PANTHER" id="PTHR11362">
    <property type="entry name" value="PHOSPHATIDYLETHANOLAMINE-BINDING PROTEIN"/>
    <property type="match status" value="1"/>
</dbReference>
<dbReference type="PANTHER" id="PTHR11362:SF148">
    <property type="entry name" value="CARBOXYPEPTIDASE Y INHIBITOR"/>
    <property type="match status" value="1"/>
</dbReference>
<sequence length="237" mass="26559">MSFVKSSILRPLTRVTRFRYPAFNEHRIMPLRPLLTINNSIVESLKSNEVFEDVLPQFNVKGLLQVSFGGDNEVTLGNTLAVADTQKKPQFQFLANVDKDEVNALDEAEGSLFTLVLTDPDAPSRTDKKWSEYAHFVTTGITLQRTEGESSSFVAELDLGSQGKEILEYMGPGPPKGTGKHRYVFILFKQAKGVEPKPPADRPNWGYGTPATGIFKYAKEYSLEPWAINFFYAENKS</sequence>
<accession>A0A0H5C7F0</accession>
<dbReference type="CDD" id="cd00866">
    <property type="entry name" value="PEBP_euk"/>
    <property type="match status" value="1"/>
</dbReference>
<gene>
    <name evidence="2" type="ORF">BN1211_4537</name>
</gene>
<dbReference type="GO" id="GO:0005543">
    <property type="term" value="F:phospholipid binding"/>
    <property type="evidence" value="ECO:0007669"/>
    <property type="project" value="TreeGrafter"/>
</dbReference>
<dbReference type="InterPro" id="IPR036610">
    <property type="entry name" value="PEBP-like_sf"/>
</dbReference>